<protein>
    <recommendedName>
        <fullName evidence="1">MAGE domain-containing protein</fullName>
    </recommendedName>
</protein>
<dbReference type="InterPro" id="IPR041899">
    <property type="entry name" value="MAGE_WH2"/>
</dbReference>
<accession>A0AAV7G819</accession>
<dbReference type="Pfam" id="PF01454">
    <property type="entry name" value="MAGE"/>
    <property type="match status" value="1"/>
</dbReference>
<sequence>MVELNDSCPCCGHKRRRPVLDRLKSCPVSFTGDSIPHPAKFARSSSLPSHSCVAAVREDPRLNAAAGPSSTRIPSPASSSLVLRPATSFPITLEDTPVPDKKEEEKAWLSSSLSSLFYPFLVETDNDNNGKRKVKIWGASCNSSGAAVPRFLVIHQTSAYLSPQSRPLFAFFPQYRSPNSRMASYEDLSQINVSKEEKDKLVAEVIRYVLFRTHHGNGCPIKREELTQLITKSYHQRSLPTLIINEAREKLSIIFGYEMKELQRTRASSNRRASQQSVADTKSYILESKLPSGIYKKYVEDKGASHISGFTFVVISIVHLAGGKIPEGENLWHHLRRMGFSESDENHPVFGNSKQTLELLVQQRFLQKEKTNGPEGNVFIYELAERTLEGSVYEKLKDSIVEIVSKDAKAAEAD</sequence>
<evidence type="ECO:0000313" key="3">
    <source>
        <dbReference type="Proteomes" id="UP000775213"/>
    </source>
</evidence>
<dbReference type="Proteomes" id="UP000775213">
    <property type="component" value="Unassembled WGS sequence"/>
</dbReference>
<name>A0AAV7G819_DENCH</name>
<evidence type="ECO:0000259" key="1">
    <source>
        <dbReference type="PROSITE" id="PS50838"/>
    </source>
</evidence>
<dbReference type="InterPro" id="IPR041898">
    <property type="entry name" value="MAGE_WH1"/>
</dbReference>
<dbReference type="PROSITE" id="PS50838">
    <property type="entry name" value="MAGE"/>
    <property type="match status" value="1"/>
</dbReference>
<dbReference type="EMBL" id="JAGFBR010000017">
    <property type="protein sequence ID" value="KAH0451958.1"/>
    <property type="molecule type" value="Genomic_DNA"/>
</dbReference>
<comment type="caution">
    <text evidence="2">The sequence shown here is derived from an EMBL/GenBank/DDBJ whole genome shotgun (WGS) entry which is preliminary data.</text>
</comment>
<proteinExistence type="predicted"/>
<gene>
    <name evidence="2" type="ORF">IEQ34_019257</name>
</gene>
<reference evidence="2 3" key="1">
    <citation type="journal article" date="2021" name="Hortic Res">
        <title>Chromosome-scale assembly of the Dendrobium chrysotoxum genome enhances the understanding of orchid evolution.</title>
        <authorList>
            <person name="Zhang Y."/>
            <person name="Zhang G.Q."/>
            <person name="Zhang D."/>
            <person name="Liu X.D."/>
            <person name="Xu X.Y."/>
            <person name="Sun W.H."/>
            <person name="Yu X."/>
            <person name="Zhu X."/>
            <person name="Wang Z.W."/>
            <person name="Zhao X."/>
            <person name="Zhong W.Y."/>
            <person name="Chen H."/>
            <person name="Yin W.L."/>
            <person name="Huang T."/>
            <person name="Niu S.C."/>
            <person name="Liu Z.J."/>
        </authorList>
    </citation>
    <scope>NUCLEOTIDE SEQUENCE [LARGE SCALE GENOMIC DNA]</scope>
    <source>
        <strain evidence="2">Lindl</strain>
    </source>
</reference>
<feature type="domain" description="MAGE" evidence="1">
    <location>
        <begin position="220"/>
        <end position="414"/>
    </location>
</feature>
<dbReference type="Gene3D" id="1.10.10.1210">
    <property type="entry name" value="MAGE homology domain, winged helix WH2 motif"/>
    <property type="match status" value="1"/>
</dbReference>
<organism evidence="2 3">
    <name type="scientific">Dendrobium chrysotoxum</name>
    <name type="common">Orchid</name>
    <dbReference type="NCBI Taxonomy" id="161865"/>
    <lineage>
        <taxon>Eukaryota</taxon>
        <taxon>Viridiplantae</taxon>
        <taxon>Streptophyta</taxon>
        <taxon>Embryophyta</taxon>
        <taxon>Tracheophyta</taxon>
        <taxon>Spermatophyta</taxon>
        <taxon>Magnoliopsida</taxon>
        <taxon>Liliopsida</taxon>
        <taxon>Asparagales</taxon>
        <taxon>Orchidaceae</taxon>
        <taxon>Epidendroideae</taxon>
        <taxon>Malaxideae</taxon>
        <taxon>Dendrobiinae</taxon>
        <taxon>Dendrobium</taxon>
    </lineage>
</organism>
<dbReference type="AlphaFoldDB" id="A0AAV7G819"/>
<dbReference type="PANTHER" id="PTHR11736">
    <property type="entry name" value="MELANOMA-ASSOCIATED ANTIGEN MAGE ANTIGEN"/>
    <property type="match status" value="1"/>
</dbReference>
<dbReference type="SMART" id="SM01373">
    <property type="entry name" value="MAGE"/>
    <property type="match status" value="1"/>
</dbReference>
<dbReference type="Gene3D" id="1.10.10.1200">
    <property type="entry name" value="MAGE homology domain, winged helix WH1 motif"/>
    <property type="match status" value="1"/>
</dbReference>
<dbReference type="GO" id="GO:0005634">
    <property type="term" value="C:nucleus"/>
    <property type="evidence" value="ECO:0007669"/>
    <property type="project" value="TreeGrafter"/>
</dbReference>
<evidence type="ECO:0000313" key="2">
    <source>
        <dbReference type="EMBL" id="KAH0451958.1"/>
    </source>
</evidence>
<keyword evidence="3" id="KW-1185">Reference proteome</keyword>
<dbReference type="InterPro" id="IPR037445">
    <property type="entry name" value="MAGE"/>
</dbReference>
<dbReference type="PANTHER" id="PTHR11736:SF14">
    <property type="entry name" value="NSE3 HOMOLOG, SMC5-SMC6 COMPLEX COMPONENT"/>
    <property type="match status" value="1"/>
</dbReference>
<dbReference type="InterPro" id="IPR002190">
    <property type="entry name" value="MHD_dom"/>
</dbReference>